<dbReference type="Proteomes" id="UP001374584">
    <property type="component" value="Unassembled WGS sequence"/>
</dbReference>
<keyword evidence="5" id="KW-0479">Metal-binding</keyword>
<evidence type="ECO:0000256" key="2">
    <source>
        <dbReference type="ARBA" id="ARBA00004123"/>
    </source>
</evidence>
<evidence type="ECO:0000259" key="8">
    <source>
        <dbReference type="Pfam" id="PF13359"/>
    </source>
</evidence>
<accession>A0AAN9QNW3</accession>
<sequence>MKFTYVLAGWEGTASNSRILKDAFVREDPLVIPEGKYYLGDAGFMLKAQVITPYRGVRYHLKEYSRRGPQNARELFNHRHSSLRNVIERTFGVLKKRFPIIASGTEPHYSVDTMTDIVLACCILHNFLREVDNDDSLLEEVNRELMQGDIDASHSQTREDDYRLGSQIRDTIANEMWTEDNNFVAVIGFWLLDLNNGKKTKTQSPNRF</sequence>
<comment type="similarity">
    <text evidence="3">Belongs to the HARBI1 family.</text>
</comment>
<dbReference type="InterPro" id="IPR045249">
    <property type="entry name" value="HARBI1-like"/>
</dbReference>
<dbReference type="AlphaFoldDB" id="A0AAN9QNW3"/>
<dbReference type="Pfam" id="PF13359">
    <property type="entry name" value="DDE_Tnp_4"/>
    <property type="match status" value="1"/>
</dbReference>
<name>A0AAN9QNW3_PHACN</name>
<evidence type="ECO:0000256" key="7">
    <source>
        <dbReference type="ARBA" id="ARBA00023242"/>
    </source>
</evidence>
<dbReference type="GO" id="GO:0046872">
    <property type="term" value="F:metal ion binding"/>
    <property type="evidence" value="ECO:0007669"/>
    <property type="project" value="UniProtKB-KW"/>
</dbReference>
<evidence type="ECO:0000313" key="9">
    <source>
        <dbReference type="EMBL" id="KAK7341196.1"/>
    </source>
</evidence>
<organism evidence="9 10">
    <name type="scientific">Phaseolus coccineus</name>
    <name type="common">Scarlet runner bean</name>
    <name type="synonym">Phaseolus multiflorus</name>
    <dbReference type="NCBI Taxonomy" id="3886"/>
    <lineage>
        <taxon>Eukaryota</taxon>
        <taxon>Viridiplantae</taxon>
        <taxon>Streptophyta</taxon>
        <taxon>Embryophyta</taxon>
        <taxon>Tracheophyta</taxon>
        <taxon>Spermatophyta</taxon>
        <taxon>Magnoliopsida</taxon>
        <taxon>eudicotyledons</taxon>
        <taxon>Gunneridae</taxon>
        <taxon>Pentapetalae</taxon>
        <taxon>rosids</taxon>
        <taxon>fabids</taxon>
        <taxon>Fabales</taxon>
        <taxon>Fabaceae</taxon>
        <taxon>Papilionoideae</taxon>
        <taxon>50 kb inversion clade</taxon>
        <taxon>NPAAA clade</taxon>
        <taxon>indigoferoid/millettioid clade</taxon>
        <taxon>Phaseoleae</taxon>
        <taxon>Phaseolus</taxon>
    </lineage>
</organism>
<dbReference type="PANTHER" id="PTHR22930">
    <property type="match status" value="1"/>
</dbReference>
<dbReference type="EMBL" id="JAYMYR010000009">
    <property type="protein sequence ID" value="KAK7341196.1"/>
    <property type="molecule type" value="Genomic_DNA"/>
</dbReference>
<gene>
    <name evidence="9" type="ORF">VNO80_24122</name>
</gene>
<dbReference type="InterPro" id="IPR027806">
    <property type="entry name" value="HARBI1_dom"/>
</dbReference>
<keyword evidence="4" id="KW-0540">Nuclease</keyword>
<proteinExistence type="inferred from homology"/>
<protein>
    <recommendedName>
        <fullName evidence="8">DDE Tnp4 domain-containing protein</fullName>
    </recommendedName>
</protein>
<feature type="domain" description="DDE Tnp4" evidence="8">
    <location>
        <begin position="2"/>
        <end position="126"/>
    </location>
</feature>
<evidence type="ECO:0000256" key="4">
    <source>
        <dbReference type="ARBA" id="ARBA00022722"/>
    </source>
</evidence>
<dbReference type="GO" id="GO:0016787">
    <property type="term" value="F:hydrolase activity"/>
    <property type="evidence" value="ECO:0007669"/>
    <property type="project" value="UniProtKB-KW"/>
</dbReference>
<evidence type="ECO:0000256" key="5">
    <source>
        <dbReference type="ARBA" id="ARBA00022723"/>
    </source>
</evidence>
<evidence type="ECO:0000256" key="6">
    <source>
        <dbReference type="ARBA" id="ARBA00022801"/>
    </source>
</evidence>
<comment type="subcellular location">
    <subcellularLocation>
        <location evidence="2">Nucleus</location>
    </subcellularLocation>
</comment>
<comment type="caution">
    <text evidence="9">The sequence shown here is derived from an EMBL/GenBank/DDBJ whole genome shotgun (WGS) entry which is preliminary data.</text>
</comment>
<dbReference type="GO" id="GO:0005634">
    <property type="term" value="C:nucleus"/>
    <property type="evidence" value="ECO:0007669"/>
    <property type="project" value="UniProtKB-SubCell"/>
</dbReference>
<keyword evidence="7" id="KW-0539">Nucleus</keyword>
<keyword evidence="6" id="KW-0378">Hydrolase</keyword>
<dbReference type="PANTHER" id="PTHR22930:SF268">
    <property type="entry name" value="NUCLEASE HARBI1"/>
    <property type="match status" value="1"/>
</dbReference>
<dbReference type="GO" id="GO:0004518">
    <property type="term" value="F:nuclease activity"/>
    <property type="evidence" value="ECO:0007669"/>
    <property type="project" value="UniProtKB-KW"/>
</dbReference>
<evidence type="ECO:0000256" key="3">
    <source>
        <dbReference type="ARBA" id="ARBA00006958"/>
    </source>
</evidence>
<reference evidence="9 10" key="1">
    <citation type="submission" date="2024-01" db="EMBL/GenBank/DDBJ databases">
        <title>The genomes of 5 underutilized Papilionoideae crops provide insights into root nodulation and disease resistanc.</title>
        <authorList>
            <person name="Jiang F."/>
        </authorList>
    </citation>
    <scope>NUCLEOTIDE SEQUENCE [LARGE SCALE GENOMIC DNA]</scope>
    <source>
        <strain evidence="9">JINMINGXINNONG_FW02</strain>
        <tissue evidence="9">Leaves</tissue>
    </source>
</reference>
<comment type="cofactor">
    <cofactor evidence="1">
        <name>a divalent metal cation</name>
        <dbReference type="ChEBI" id="CHEBI:60240"/>
    </cofactor>
</comment>
<evidence type="ECO:0000256" key="1">
    <source>
        <dbReference type="ARBA" id="ARBA00001968"/>
    </source>
</evidence>
<evidence type="ECO:0000313" key="10">
    <source>
        <dbReference type="Proteomes" id="UP001374584"/>
    </source>
</evidence>
<keyword evidence="10" id="KW-1185">Reference proteome</keyword>